<comment type="caution">
    <text evidence="1">The sequence shown here is derived from an EMBL/GenBank/DDBJ whole genome shotgun (WGS) entry which is preliminary data.</text>
</comment>
<reference evidence="1 2" key="1">
    <citation type="submission" date="2020-07" db="EMBL/GenBank/DDBJ databases">
        <title>Sequencing the genomes of 1000 actinobacteria strains.</title>
        <authorList>
            <person name="Klenk H.-P."/>
        </authorList>
    </citation>
    <scope>NUCLEOTIDE SEQUENCE [LARGE SCALE GENOMIC DNA]</scope>
    <source>
        <strain evidence="1 2">DSM 44749</strain>
    </source>
</reference>
<dbReference type="GeneID" id="98050458"/>
<name>A0A852W476_PSEA5</name>
<accession>A0A852W476</accession>
<proteinExistence type="predicted"/>
<evidence type="ECO:0000313" key="1">
    <source>
        <dbReference type="EMBL" id="NYG00352.1"/>
    </source>
</evidence>
<dbReference type="AlphaFoldDB" id="A0A852W476"/>
<dbReference type="Proteomes" id="UP000549695">
    <property type="component" value="Unassembled WGS sequence"/>
</dbReference>
<evidence type="ECO:0000313" key="2">
    <source>
        <dbReference type="Proteomes" id="UP000549695"/>
    </source>
</evidence>
<sequence length="70" mass="7488">MTDEHTSARALQDATRTAHRKIGRLVATLQELPRTGVTEDARARLEAAALDAEAAAGHAAQLARDVTGRR</sequence>
<gene>
    <name evidence="1" type="ORF">HDA37_000637</name>
</gene>
<keyword evidence="2" id="KW-1185">Reference proteome</keyword>
<organism evidence="1 2">
    <name type="scientific">Pseudonocardia alni</name>
    <name type="common">Amycolata alni</name>
    <dbReference type="NCBI Taxonomy" id="33907"/>
    <lineage>
        <taxon>Bacteria</taxon>
        <taxon>Bacillati</taxon>
        <taxon>Actinomycetota</taxon>
        <taxon>Actinomycetes</taxon>
        <taxon>Pseudonocardiales</taxon>
        <taxon>Pseudonocardiaceae</taxon>
        <taxon>Pseudonocardia</taxon>
    </lineage>
</organism>
<protein>
    <submittedName>
        <fullName evidence="1">Uncharacterized protein</fullName>
    </submittedName>
</protein>
<dbReference type="RefSeq" id="WP_179760189.1">
    <property type="nucleotide sequence ID" value="NZ_BAAAJZ010000005.1"/>
</dbReference>
<dbReference type="EMBL" id="JACCCZ010000001">
    <property type="protein sequence ID" value="NYG00352.1"/>
    <property type="molecule type" value="Genomic_DNA"/>
</dbReference>